<protein>
    <submittedName>
        <fullName evidence="1">Uncharacterized protein</fullName>
    </submittedName>
</protein>
<comment type="caution">
    <text evidence="1">The sequence shown here is derived from an EMBL/GenBank/DDBJ whole genome shotgun (WGS) entry which is preliminary data.</text>
</comment>
<dbReference type="EMBL" id="AVOT02008471">
    <property type="protein sequence ID" value="MBW0486090.1"/>
    <property type="molecule type" value="Genomic_DNA"/>
</dbReference>
<accession>A0A9Q3CNC7</accession>
<dbReference type="AlphaFoldDB" id="A0A9Q3CNC7"/>
<proteinExistence type="predicted"/>
<evidence type="ECO:0000313" key="1">
    <source>
        <dbReference type="EMBL" id="MBW0486090.1"/>
    </source>
</evidence>
<dbReference type="OrthoDB" id="2517548at2759"/>
<evidence type="ECO:0000313" key="2">
    <source>
        <dbReference type="Proteomes" id="UP000765509"/>
    </source>
</evidence>
<gene>
    <name evidence="1" type="ORF">O181_025805</name>
</gene>
<organism evidence="1 2">
    <name type="scientific">Austropuccinia psidii MF-1</name>
    <dbReference type="NCBI Taxonomy" id="1389203"/>
    <lineage>
        <taxon>Eukaryota</taxon>
        <taxon>Fungi</taxon>
        <taxon>Dikarya</taxon>
        <taxon>Basidiomycota</taxon>
        <taxon>Pucciniomycotina</taxon>
        <taxon>Pucciniomycetes</taxon>
        <taxon>Pucciniales</taxon>
        <taxon>Sphaerophragmiaceae</taxon>
        <taxon>Austropuccinia</taxon>
    </lineage>
</organism>
<name>A0A9Q3CNC7_9BASI</name>
<reference evidence="1" key="1">
    <citation type="submission" date="2021-03" db="EMBL/GenBank/DDBJ databases">
        <title>Draft genome sequence of rust myrtle Austropuccinia psidii MF-1, a brazilian biotype.</title>
        <authorList>
            <person name="Quecine M.C."/>
            <person name="Pachon D.M.R."/>
            <person name="Bonatelli M.L."/>
            <person name="Correr F.H."/>
            <person name="Franceschini L.M."/>
            <person name="Leite T.F."/>
            <person name="Margarido G.R.A."/>
            <person name="Almeida C.A."/>
            <person name="Ferrarezi J.A."/>
            <person name="Labate C.A."/>
        </authorList>
    </citation>
    <scope>NUCLEOTIDE SEQUENCE</scope>
    <source>
        <strain evidence="1">MF-1</strain>
    </source>
</reference>
<sequence length="130" mass="14848">MIHYDSTRTPYEIVSNLKPSLTLLHAFGANSYILNHGHRKHLGLRGIVGYHMGIAPDSKGWIFWVPKKALNLFYDSMIQELDKQDKFVASMNAFADQTTITPGNFKEISASNKQEMWMDAINKEIKSMED</sequence>
<keyword evidence="2" id="KW-1185">Reference proteome</keyword>
<dbReference type="Proteomes" id="UP000765509">
    <property type="component" value="Unassembled WGS sequence"/>
</dbReference>